<dbReference type="EMBL" id="OJIN01000066">
    <property type="protein sequence ID" value="SPD72879.1"/>
    <property type="molecule type" value="Genomic_DNA"/>
</dbReference>
<evidence type="ECO:0008006" key="2">
    <source>
        <dbReference type="Google" id="ProtNLM"/>
    </source>
</evidence>
<organism evidence="1">
    <name type="scientific">uncultured Desulfobacterium sp</name>
    <dbReference type="NCBI Taxonomy" id="201089"/>
    <lineage>
        <taxon>Bacteria</taxon>
        <taxon>Pseudomonadati</taxon>
        <taxon>Thermodesulfobacteriota</taxon>
        <taxon>Desulfobacteria</taxon>
        <taxon>Desulfobacterales</taxon>
        <taxon>Desulfobacteriaceae</taxon>
        <taxon>Desulfobacterium</taxon>
        <taxon>environmental samples</taxon>
    </lineage>
</organism>
<name>A0A445MU01_9BACT</name>
<dbReference type="AlphaFoldDB" id="A0A445MU01"/>
<dbReference type="InterPro" id="IPR010752">
    <property type="entry name" value="DUF1329"/>
</dbReference>
<reference evidence="1" key="1">
    <citation type="submission" date="2018-01" db="EMBL/GenBank/DDBJ databases">
        <authorList>
            <person name="Regsiter A."/>
            <person name="William W."/>
        </authorList>
    </citation>
    <scope>NUCLEOTIDE SEQUENCE</scope>
    <source>
        <strain evidence="1">TRIP AH-1</strain>
    </source>
</reference>
<protein>
    <recommendedName>
        <fullName evidence="2">DUF1329 domain-containing protein</fullName>
    </recommendedName>
</protein>
<evidence type="ECO:0000313" key="1">
    <source>
        <dbReference type="EMBL" id="SPD72879.1"/>
    </source>
</evidence>
<accession>A0A445MU01</accession>
<dbReference type="Pfam" id="PF07044">
    <property type="entry name" value="DUF1329"/>
    <property type="match status" value="1"/>
</dbReference>
<gene>
    <name evidence="1" type="ORF">PITCH_A1580034</name>
</gene>
<sequence>MKIIFNFVWPLASVFAKIIVICTILDLSFTFADDYPGKWYGWHCPHVKQSDMPGLFRGDAFPDQVVLNSWGYRANDVDEIKGLLPEPFYNMVKHPEIWGAIRINETAYISNDEWPGKHISIRKKATEFYRGGPYIDEKGHIQNYKAGIPFPESKNGIEIAWNLVTARNFGEKVWCIFTTAVTNKRGHTNFAVVENSYFWFSGLLYGENGPLYVPNPNRYDSFNAVGYNAPYDLKGSIPLTHRYDDPEKPDDMWLYIPCLRKVRRLSTTQRWDKLPGGFDFTYDSILCFQGKPTNYEWRYLGRKILLCGHNSAYRLQQIKGKPGGFPDQQYQRVNTVVLEYRPKIFCPISKAVLYLDPDSYFPYYAEFYDKNAMLSRFDGNIWSVDTSGLIHPGSMLVTDVLSVHSTSNYIYDTRNNLDAKNICPSFFAMNYLKGYFGGR</sequence>
<proteinExistence type="predicted"/>
<dbReference type="Gene3D" id="2.50.20.10">
    <property type="entry name" value="Lipoprotein localisation LolA/LolB/LppX"/>
    <property type="match status" value="1"/>
</dbReference>
<dbReference type="CDD" id="cd16329">
    <property type="entry name" value="LolA_like"/>
    <property type="match status" value="1"/>
</dbReference>